<evidence type="ECO:0000259" key="1">
    <source>
        <dbReference type="SMART" id="SM00923"/>
    </source>
</evidence>
<dbReference type="EMBL" id="CP033073">
    <property type="protein sequence ID" value="AYN43226.1"/>
    <property type="molecule type" value="Genomic_DNA"/>
</dbReference>
<dbReference type="RefSeq" id="WP_121790652.1">
    <property type="nucleotide sequence ID" value="NZ_CP033073.1"/>
</dbReference>
<dbReference type="Proteomes" id="UP000268329">
    <property type="component" value="Chromosome"/>
</dbReference>
<name>A0A3G2JL90_9ACTN</name>
<dbReference type="GO" id="GO:0019290">
    <property type="term" value="P:siderophore biosynthetic process"/>
    <property type="evidence" value="ECO:0007669"/>
    <property type="project" value="TreeGrafter"/>
</dbReference>
<dbReference type="InterPro" id="IPR037407">
    <property type="entry name" value="MLP_fam"/>
</dbReference>
<keyword evidence="3" id="KW-1185">Reference proteome</keyword>
<gene>
    <name evidence="2" type="ORF">D9753_34930</name>
</gene>
<dbReference type="InterPro" id="IPR005153">
    <property type="entry name" value="MbtH-like_dom"/>
</dbReference>
<dbReference type="Gene3D" id="3.90.820.10">
    <property type="entry name" value="Structural Genomics, Unknown Function 30-nov-00 1gh9 Mol_id"/>
    <property type="match status" value="1"/>
</dbReference>
<dbReference type="SMART" id="SM00923">
    <property type="entry name" value="MbtH"/>
    <property type="match status" value="1"/>
</dbReference>
<dbReference type="AlphaFoldDB" id="A0A3G2JL90"/>
<reference evidence="2 3" key="1">
    <citation type="submission" date="2018-10" db="EMBL/GenBank/DDBJ databases">
        <title>The genome of Streptomyces dangxiongensis Z022.</title>
        <authorList>
            <person name="Zhang B."/>
        </authorList>
    </citation>
    <scope>NUCLEOTIDE SEQUENCE [LARGE SCALE GENOMIC DNA]</scope>
    <source>
        <strain evidence="2 3">Z022</strain>
    </source>
</reference>
<accession>A0A3G2JL90</accession>
<protein>
    <submittedName>
        <fullName evidence="2">MbtH family protein</fullName>
    </submittedName>
</protein>
<dbReference type="KEGG" id="sdd:D9753_34930"/>
<dbReference type="PANTHER" id="PTHR38444">
    <property type="entry name" value="ENTEROBACTIN BIOSYNTHESIS PROTEIN YBDZ"/>
    <property type="match status" value="1"/>
</dbReference>
<dbReference type="GO" id="GO:0005829">
    <property type="term" value="C:cytosol"/>
    <property type="evidence" value="ECO:0007669"/>
    <property type="project" value="TreeGrafter"/>
</dbReference>
<dbReference type="PANTHER" id="PTHR38444:SF1">
    <property type="entry name" value="ENTEROBACTIN BIOSYNTHESIS PROTEIN YBDZ"/>
    <property type="match status" value="1"/>
</dbReference>
<evidence type="ECO:0000313" key="3">
    <source>
        <dbReference type="Proteomes" id="UP000268329"/>
    </source>
</evidence>
<proteinExistence type="predicted"/>
<organism evidence="2 3">
    <name type="scientific">Streptomyces dangxiongensis</name>
    <dbReference type="NCBI Taxonomy" id="1442032"/>
    <lineage>
        <taxon>Bacteria</taxon>
        <taxon>Bacillati</taxon>
        <taxon>Actinomycetota</taxon>
        <taxon>Actinomycetes</taxon>
        <taxon>Kitasatosporales</taxon>
        <taxon>Streptomycetaceae</taxon>
        <taxon>Streptomyces</taxon>
    </lineage>
</organism>
<dbReference type="InterPro" id="IPR038020">
    <property type="entry name" value="MbtH-like_sf"/>
</dbReference>
<dbReference type="Pfam" id="PF03621">
    <property type="entry name" value="MbtH"/>
    <property type="match status" value="1"/>
</dbReference>
<dbReference type="OrthoDB" id="7584480at2"/>
<sequence>MDNPFEQPDARYLVLVNDAAQYSLWPSRAAVPAGWSVALAAASRQACLDHVEAHRPDPRPRSVDGAAHTG</sequence>
<dbReference type="SUPFAM" id="SSF160582">
    <property type="entry name" value="MbtH-like"/>
    <property type="match status" value="1"/>
</dbReference>
<feature type="domain" description="MbtH-like" evidence="1">
    <location>
        <begin position="3"/>
        <end position="53"/>
    </location>
</feature>
<evidence type="ECO:0000313" key="2">
    <source>
        <dbReference type="EMBL" id="AYN43226.1"/>
    </source>
</evidence>